<keyword evidence="4 6" id="KW-0012">Acyltransferase</keyword>
<evidence type="ECO:0000256" key="3">
    <source>
        <dbReference type="ARBA" id="ARBA00022679"/>
    </source>
</evidence>
<accession>B3KPH3</accession>
<name>B3KPH3_HUMAN</name>
<dbReference type="PeptideAtlas" id="B3KPH3"/>
<feature type="domain" description="Phospholipid/glycerol acyltransferase" evidence="5">
    <location>
        <begin position="7"/>
        <end position="103"/>
    </location>
</feature>
<dbReference type="CDD" id="cd07989">
    <property type="entry name" value="LPLAT_AGPAT-like"/>
    <property type="match status" value="1"/>
</dbReference>
<evidence type="ECO:0000313" key="6">
    <source>
        <dbReference type="EMBL" id="BAG51685.1"/>
    </source>
</evidence>
<sequence length="173" mass="18942">MDAAAAALPAAALPAAHPVVLQPQCQVLLQDGLLQWLDPLPGCARHPCVCRARTQRREHEVRVWVFPEGTRNHNGSMLPFKRGAFHLAVQAQVPIVPIVMSSYQDFYCKKERRFTSGQCQVRVLPPVPTEGLTPDDVPALADRVRHSMLTVFREISTDGRGGGDYLKKPGGGG</sequence>
<dbReference type="PANTHER" id="PTHR10434:SF65">
    <property type="entry name" value="1-ACYL-SN-GLYCEROL-3-PHOSPHATE ACYLTRANSFERASE ALPHA"/>
    <property type="match status" value="1"/>
</dbReference>
<dbReference type="Pfam" id="PF01553">
    <property type="entry name" value="Acyltransferase"/>
    <property type="match status" value="1"/>
</dbReference>
<dbReference type="GO" id="GO:0003841">
    <property type="term" value="F:1-acylglycerol-3-phosphate O-acyltransferase activity"/>
    <property type="evidence" value="ECO:0007669"/>
    <property type="project" value="UniProtKB-EC"/>
</dbReference>
<organism evidence="6">
    <name type="scientific">Homo sapiens</name>
    <name type="common">Human</name>
    <dbReference type="NCBI Taxonomy" id="9606"/>
    <lineage>
        <taxon>Eukaryota</taxon>
        <taxon>Metazoa</taxon>
        <taxon>Chordata</taxon>
        <taxon>Craniata</taxon>
        <taxon>Vertebrata</taxon>
        <taxon>Euteleostomi</taxon>
        <taxon>Mammalia</taxon>
        <taxon>Eutheria</taxon>
        <taxon>Euarchontoglires</taxon>
        <taxon>Primates</taxon>
        <taxon>Haplorrhini</taxon>
        <taxon>Catarrhini</taxon>
        <taxon>Hominidae</taxon>
        <taxon>Homo</taxon>
    </lineage>
</organism>
<dbReference type="EC" id="2.3.1.51" evidence="2"/>
<reference evidence="6" key="1">
    <citation type="journal article" date="2004" name="Nat. Genet.">
        <title>Complete sequencing and characterization of 21,243 full-length human cDNAs.</title>
        <authorList>
            <person name="Ota T."/>
            <person name="Suzuki Y."/>
            <person name="Nishikawa T."/>
            <person name="Otsuki T."/>
            <person name="Sugiyama T."/>
            <person name="Irie R."/>
            <person name="Wakamatsu A."/>
            <person name="Hayashi K."/>
            <person name="Sato H."/>
            <person name="Nagai K."/>
            <person name="Kimura K."/>
            <person name="Makita H."/>
            <person name="Sekine M."/>
            <person name="Obayashi M."/>
            <person name="Nishi T."/>
            <person name="Shibahara T."/>
            <person name="Tanaka T."/>
            <person name="Ishii S."/>
            <person name="Yamamoto J."/>
            <person name="Saito K."/>
            <person name="Kawai Y."/>
            <person name="Isono Y."/>
            <person name="Nakamura Y."/>
            <person name="Nagahari K."/>
            <person name="Murakami K."/>
            <person name="Yasuda T."/>
            <person name="Iwayanagi T."/>
            <person name="Wagatsuma M."/>
            <person name="Shiratori A."/>
            <person name="Sudo H."/>
            <person name="Hosoiri T."/>
            <person name="Kaku Y."/>
            <person name="Kodaira H."/>
            <person name="Kondo H."/>
            <person name="Sugawara M."/>
            <person name="Takahashi M."/>
            <person name="Kanda K."/>
            <person name="Yokoi T."/>
            <person name="Furuya T."/>
            <person name="Kikkawa E."/>
            <person name="Omura Y."/>
            <person name="Abe K."/>
            <person name="Kamihara K."/>
            <person name="Katsuta N."/>
            <person name="Sato K."/>
            <person name="Tanikawa M."/>
            <person name="Yamazaki M."/>
            <person name="Ninomiya K."/>
            <person name="Ishibashi T."/>
            <person name="Yamashita H."/>
            <person name="Murakawa K."/>
            <person name="Fujimori K."/>
            <person name="Tanai H."/>
            <person name="Kimata M."/>
            <person name="Watanabe M."/>
            <person name="Hiraoka S."/>
            <person name="Chiba Y."/>
            <person name="Ishida S."/>
            <person name="Ono Y."/>
            <person name="Takiguchi S."/>
            <person name="Watanabe S."/>
            <person name="Yosida M."/>
            <person name="Hotuta T."/>
            <person name="Kusano J."/>
            <person name="Kanehori K."/>
            <person name="Takahashi-Fujii A."/>
            <person name="Hara H."/>
            <person name="Tanase T."/>
            <person name="Nomura Y."/>
            <person name="Togiya S."/>
            <person name="Komai F."/>
            <person name="Hara R."/>
            <person name="Takeuchi K."/>
            <person name="Arita M."/>
            <person name="Imose N."/>
            <person name="Musashino K."/>
            <person name="Yuuki H."/>
            <person name="Oshima A."/>
            <person name="Sasaki N."/>
            <person name="Aotsuka S."/>
            <person name="Yoshikawa Y."/>
            <person name="Matsunawa H."/>
            <person name="Ichihara T."/>
            <person name="Shiohata N."/>
            <person name="Sano S."/>
            <person name="Moriya S."/>
            <person name="Momiyama H."/>
            <person name="Satoh N."/>
            <person name="Takami S."/>
            <person name="Terashima Y."/>
            <person name="Suzuki O."/>
            <person name="Nakagawa S."/>
            <person name="Senoh A."/>
            <person name="Mizoguchi H."/>
            <person name="Goto Y."/>
            <person name="Shimizu F."/>
            <person name="Wakebe H."/>
            <person name="Hishigaki H."/>
            <person name="Watanabe T."/>
            <person name="Sugiyama A."/>
            <person name="Takemoto M."/>
            <person name="Kawakami B."/>
            <person name="Yamazaki M."/>
            <person name="Watanabe K."/>
            <person name="Kumagai A."/>
            <person name="Itakura S."/>
            <person name="Fukuzumi Y."/>
            <person name="Fujimori Y."/>
            <person name="Komiyama M."/>
            <person name="Tashiro H."/>
            <person name="Tanigami A."/>
            <person name="Fujiwara T."/>
            <person name="Ono T."/>
            <person name="Yamada K."/>
            <person name="Fujii Y."/>
            <person name="Ozaki K."/>
            <person name="Hirao M."/>
            <person name="Ohmori Y."/>
            <person name="Kawabata A."/>
            <person name="Hikiji T."/>
            <person name="Kobatake N."/>
            <person name="Inagaki H."/>
            <person name="Ikema Y."/>
            <person name="Okamoto S."/>
            <person name="Okitani R."/>
            <person name="Kawakami T."/>
            <person name="Noguchi S."/>
            <person name="Itoh T."/>
            <person name="Shigeta K."/>
            <person name="Senba T."/>
            <person name="Matsumura K."/>
            <person name="Nakajima Y."/>
            <person name="Mizuno T."/>
            <person name="Morinaga M."/>
            <person name="Sasaki M."/>
            <person name="Togashi T."/>
            <person name="Oyama M."/>
            <person name="Hata H."/>
            <person name="Watanabe M."/>
            <person name="Komatsu T."/>
            <person name="Mizushima-Sugano J."/>
            <person name="Satoh T."/>
            <person name="Shirai Y."/>
            <person name="Takahashi Y."/>
            <person name="Nakagawa K."/>
            <person name="Okumura K."/>
            <person name="Nagase T."/>
            <person name="Nomura N."/>
            <person name="Kikuchi H."/>
            <person name="Masuho Y."/>
            <person name="Yamashita R."/>
            <person name="Nakai K."/>
            <person name="Yada T."/>
            <person name="Nakamura Y."/>
            <person name="Ohara O."/>
            <person name="Isogai T."/>
            <person name="Sugano S."/>
        </authorList>
    </citation>
    <scope>NUCLEOTIDE SEQUENCE</scope>
</reference>
<comment type="pathway">
    <text evidence="1">Phospholipid metabolism; CDP-diacylglycerol biosynthesis; CDP-diacylglycerol from sn-glycerol 3-phosphate: step 2/3.</text>
</comment>
<protein>
    <recommendedName>
        <fullName evidence="2">1-acylglycerol-3-phosphate O-acyltransferase</fullName>
        <ecNumber evidence="2">2.3.1.51</ecNumber>
    </recommendedName>
</protein>
<evidence type="ECO:0000259" key="5">
    <source>
        <dbReference type="SMART" id="SM00563"/>
    </source>
</evidence>
<dbReference type="PANTHER" id="PTHR10434">
    <property type="entry name" value="1-ACYL-SN-GLYCEROL-3-PHOSPHATE ACYLTRANSFERASE"/>
    <property type="match status" value="1"/>
</dbReference>
<dbReference type="EMBL" id="AK056346">
    <property type="protein sequence ID" value="BAG51685.1"/>
    <property type="molecule type" value="mRNA"/>
</dbReference>
<dbReference type="SMART" id="SM00563">
    <property type="entry name" value="PlsC"/>
    <property type="match status" value="1"/>
</dbReference>
<evidence type="ECO:0000256" key="2">
    <source>
        <dbReference type="ARBA" id="ARBA00013211"/>
    </source>
</evidence>
<proteinExistence type="evidence at transcript level"/>
<keyword evidence="3 6" id="KW-0808">Transferase</keyword>
<dbReference type="AlphaFoldDB" id="B3KPH3"/>
<evidence type="ECO:0000256" key="4">
    <source>
        <dbReference type="ARBA" id="ARBA00023315"/>
    </source>
</evidence>
<dbReference type="SUPFAM" id="SSF69593">
    <property type="entry name" value="Glycerol-3-phosphate (1)-acyltransferase"/>
    <property type="match status" value="1"/>
</dbReference>
<dbReference type="InterPro" id="IPR002123">
    <property type="entry name" value="Plipid/glycerol_acylTrfase"/>
</dbReference>
<evidence type="ECO:0000256" key="1">
    <source>
        <dbReference type="ARBA" id="ARBA00004728"/>
    </source>
</evidence>